<dbReference type="InterPro" id="IPR006652">
    <property type="entry name" value="Kelch_1"/>
</dbReference>
<dbReference type="InterPro" id="IPR015915">
    <property type="entry name" value="Kelch-typ_b-propeller"/>
</dbReference>
<keyword evidence="3" id="KW-1185">Reference proteome</keyword>
<accession>A0A3L6RHF0</accession>
<evidence type="ECO:0000256" key="1">
    <source>
        <dbReference type="SAM" id="SignalP"/>
    </source>
</evidence>
<reference evidence="3" key="1">
    <citation type="journal article" date="2019" name="Nat. Commun.">
        <title>The genome of broomcorn millet.</title>
        <authorList>
            <person name="Zou C."/>
            <person name="Miki D."/>
            <person name="Li D."/>
            <person name="Tang Q."/>
            <person name="Xiao L."/>
            <person name="Rajput S."/>
            <person name="Deng P."/>
            <person name="Jia W."/>
            <person name="Huang R."/>
            <person name="Zhang M."/>
            <person name="Sun Y."/>
            <person name="Hu J."/>
            <person name="Fu X."/>
            <person name="Schnable P.S."/>
            <person name="Li F."/>
            <person name="Zhang H."/>
            <person name="Feng B."/>
            <person name="Zhu X."/>
            <person name="Liu R."/>
            <person name="Schnable J.C."/>
            <person name="Zhu J.-K."/>
            <person name="Zhang H."/>
        </authorList>
    </citation>
    <scope>NUCLEOTIDE SEQUENCE [LARGE SCALE GENOMIC DNA]</scope>
</reference>
<organism evidence="2 3">
    <name type="scientific">Panicum miliaceum</name>
    <name type="common">Proso millet</name>
    <name type="synonym">Broomcorn millet</name>
    <dbReference type="NCBI Taxonomy" id="4540"/>
    <lineage>
        <taxon>Eukaryota</taxon>
        <taxon>Viridiplantae</taxon>
        <taxon>Streptophyta</taxon>
        <taxon>Embryophyta</taxon>
        <taxon>Tracheophyta</taxon>
        <taxon>Spermatophyta</taxon>
        <taxon>Magnoliopsida</taxon>
        <taxon>Liliopsida</taxon>
        <taxon>Poales</taxon>
        <taxon>Poaceae</taxon>
        <taxon>PACMAD clade</taxon>
        <taxon>Panicoideae</taxon>
        <taxon>Panicodae</taxon>
        <taxon>Paniceae</taxon>
        <taxon>Panicinae</taxon>
        <taxon>Panicum</taxon>
        <taxon>Panicum sect. Panicum</taxon>
    </lineage>
</organism>
<name>A0A3L6RHF0_PANMI</name>
<dbReference type="Pfam" id="PF01344">
    <property type="entry name" value="Kelch_1"/>
    <property type="match status" value="1"/>
</dbReference>
<proteinExistence type="predicted"/>
<sequence length="398" mass="43923">MAASRPLPLRLAVPLALALLLALALVADFLRASSSSRRISAISSSARTAKGKRAKGVERVTGHLNATYADLPAPRWDWEEMPAAPVPRLDGAAVQIGDLLYVFAGYGSLDHVRNPPQFDTETKEWSELPPLPLPRYAPATQLWRGRLHVMGGGKEDRHEHGLEHWSLAVKDGKALEDEWQAEVPIPRGGPHRACVVANDELFVIGGQEGDFMAKPGSPIFKCVRRHELRSYRFRMALLQVVYGDVYMLDDGAKWKQVSPMPKPDSHIEFAWVVVNNSIVVVGGTTEKHPITKKMILVGEVFRFDLETMIQPSFSCWVRSEDSRIMATHQAAADFGRRRADCRATPAAVHGEPFVAMAPGRWAMDGSGAAPFLCFKVQPRLARPGTRLALTEAIKRDGC</sequence>
<gene>
    <name evidence="2" type="ORF">C2845_PM13G01930</name>
</gene>
<evidence type="ECO:0000313" key="3">
    <source>
        <dbReference type="Proteomes" id="UP000275267"/>
    </source>
</evidence>
<feature type="signal peptide" evidence="1">
    <location>
        <begin position="1"/>
        <end position="32"/>
    </location>
</feature>
<evidence type="ECO:0000313" key="2">
    <source>
        <dbReference type="EMBL" id="RLN03813.1"/>
    </source>
</evidence>
<dbReference type="PANTHER" id="PTHR46773">
    <property type="match status" value="1"/>
</dbReference>
<comment type="caution">
    <text evidence="2">The sequence shown here is derived from an EMBL/GenBank/DDBJ whole genome shotgun (WGS) entry which is preliminary data.</text>
</comment>
<dbReference type="Gene3D" id="2.120.10.80">
    <property type="entry name" value="Kelch-type beta propeller"/>
    <property type="match status" value="1"/>
</dbReference>
<evidence type="ECO:0008006" key="4">
    <source>
        <dbReference type="Google" id="ProtNLM"/>
    </source>
</evidence>
<dbReference type="Proteomes" id="UP000275267">
    <property type="component" value="Unassembled WGS sequence"/>
</dbReference>
<dbReference type="AlphaFoldDB" id="A0A3L6RHF0"/>
<feature type="chain" id="PRO_5018169825" description="Kelch repeat-containing protein" evidence="1">
    <location>
        <begin position="33"/>
        <end position="398"/>
    </location>
</feature>
<dbReference type="EMBL" id="PQIB02000008">
    <property type="protein sequence ID" value="RLN03813.1"/>
    <property type="molecule type" value="Genomic_DNA"/>
</dbReference>
<dbReference type="PANTHER" id="PTHR46773:SF3">
    <property type="entry name" value="OS08G0128000 PROTEIN"/>
    <property type="match status" value="1"/>
</dbReference>
<dbReference type="InterPro" id="IPR053256">
    <property type="entry name" value="Kelch_repeat-containing"/>
</dbReference>
<dbReference type="OrthoDB" id="45365at2759"/>
<protein>
    <recommendedName>
        <fullName evidence="4">Kelch repeat-containing protein</fullName>
    </recommendedName>
</protein>
<keyword evidence="1" id="KW-0732">Signal</keyword>
<dbReference type="STRING" id="4540.A0A3L6RHF0"/>
<dbReference type="SUPFAM" id="SSF117281">
    <property type="entry name" value="Kelch motif"/>
    <property type="match status" value="1"/>
</dbReference>